<dbReference type="InterPro" id="IPR052155">
    <property type="entry name" value="Biofilm_reg_signaling"/>
</dbReference>
<dbReference type="InterPro" id="IPR043128">
    <property type="entry name" value="Rev_trsase/Diguanyl_cyclase"/>
</dbReference>
<dbReference type="SMART" id="SM00267">
    <property type="entry name" value="GGDEF"/>
    <property type="match status" value="1"/>
</dbReference>
<dbReference type="PROSITE" id="PS50112">
    <property type="entry name" value="PAS"/>
    <property type="match status" value="1"/>
</dbReference>
<dbReference type="SUPFAM" id="SSF141868">
    <property type="entry name" value="EAL domain-like"/>
    <property type="match status" value="1"/>
</dbReference>
<dbReference type="PROSITE" id="PS50113">
    <property type="entry name" value="PAC"/>
    <property type="match status" value="1"/>
</dbReference>
<dbReference type="InterPro" id="IPR029787">
    <property type="entry name" value="Nucleotide_cyclase"/>
</dbReference>
<evidence type="ECO:0000259" key="3">
    <source>
        <dbReference type="PROSITE" id="PS50883"/>
    </source>
</evidence>
<evidence type="ECO:0000259" key="4">
    <source>
        <dbReference type="PROSITE" id="PS50887"/>
    </source>
</evidence>
<dbReference type="SUPFAM" id="SSF55785">
    <property type="entry name" value="PYP-like sensor domain (PAS domain)"/>
    <property type="match status" value="1"/>
</dbReference>
<name>A0A923KZS7_9BURK</name>
<feature type="domain" description="PAC" evidence="2">
    <location>
        <begin position="187"/>
        <end position="239"/>
    </location>
</feature>
<dbReference type="Gene3D" id="3.20.20.450">
    <property type="entry name" value="EAL domain"/>
    <property type="match status" value="1"/>
</dbReference>
<dbReference type="CDD" id="cd01949">
    <property type="entry name" value="GGDEF"/>
    <property type="match status" value="1"/>
</dbReference>
<feature type="domain" description="EAL" evidence="3">
    <location>
        <begin position="416"/>
        <end position="668"/>
    </location>
</feature>
<dbReference type="PANTHER" id="PTHR44757:SF2">
    <property type="entry name" value="BIOFILM ARCHITECTURE MAINTENANCE PROTEIN MBAA"/>
    <property type="match status" value="1"/>
</dbReference>
<dbReference type="Gene3D" id="3.30.70.270">
    <property type="match status" value="1"/>
</dbReference>
<dbReference type="InterPro" id="IPR000700">
    <property type="entry name" value="PAS-assoc_C"/>
</dbReference>
<dbReference type="InterPro" id="IPR000160">
    <property type="entry name" value="GGDEF_dom"/>
</dbReference>
<evidence type="ECO:0000313" key="6">
    <source>
        <dbReference type="Proteomes" id="UP000612361"/>
    </source>
</evidence>
<evidence type="ECO:0000259" key="1">
    <source>
        <dbReference type="PROSITE" id="PS50112"/>
    </source>
</evidence>
<dbReference type="Proteomes" id="UP000612361">
    <property type="component" value="Unassembled WGS sequence"/>
</dbReference>
<keyword evidence="6" id="KW-1185">Reference proteome</keyword>
<dbReference type="EMBL" id="JACOGG010000008">
    <property type="protein sequence ID" value="MBC3935616.1"/>
    <property type="molecule type" value="Genomic_DNA"/>
</dbReference>
<dbReference type="PANTHER" id="PTHR44757">
    <property type="entry name" value="DIGUANYLATE CYCLASE DGCP"/>
    <property type="match status" value="1"/>
</dbReference>
<accession>A0A923KZS7</accession>
<organism evidence="5 6">
    <name type="scientific">Undibacterium rugosum</name>
    <dbReference type="NCBI Taxonomy" id="2762291"/>
    <lineage>
        <taxon>Bacteria</taxon>
        <taxon>Pseudomonadati</taxon>
        <taxon>Pseudomonadota</taxon>
        <taxon>Betaproteobacteria</taxon>
        <taxon>Burkholderiales</taxon>
        <taxon>Oxalobacteraceae</taxon>
        <taxon>Undibacterium</taxon>
    </lineage>
</organism>
<sequence>MTSPSVEDLTVAITLNEVILILPDDELEAGINRVTTGLFPDAQVQFVRGNPELNAVHEAHQVCSQVTPECFYLLSGRYGQYNEADLKKLHVLTALTARLLATRKELLEQKNKWQTCQLLHTQILDHLHDSVITMDLAGFILSWNRGAENLFGYSAQEALGKNIIFLYEQEGREDDIRYDHFLEHGGSTMEVRRKKKSGEVFWASLTLNTLKDQHGSPIALVGYLRDITQRKQTEERLNHLAYFDPLTNLPNRIFFKKLVDQRLQLAQRKHQRCAVLFVDLNRFKAINDTLGHEIGNALLKQVAQRFRQVLREEDIVARLGSDEFAIAIADIASQTHVGLVVEKLLGSLDAPFLVNNFDLGIGASVGIAIFPDDGSNADALLQCADIAMYKVKRDASVFSGNYAYYNQEMNAHVADRLYLETDLRKALELQQFFLLYQPKFTISTGEFLSVEALVRWQHPERGMVSPGDFIQIAEDTGLIIELGNWVLHSACRQARIWQDAGKAPFLIGVNVSAREFNDALPGKIATALKVYGIAPQWLQLEITESMLMQGAEEVIRIMNRLVALGVGLALDDFGTGYSSLSYLKRFPVSTLKIDQSFVRGIPSDSNDCAIASAIIVMAHQLNLEVVAEGVETIEQFEFLGEAGCNQAQGYLLSQPVSAEKIASLYLGK</sequence>
<dbReference type="GO" id="GO:0006355">
    <property type="term" value="P:regulation of DNA-templated transcription"/>
    <property type="evidence" value="ECO:0007669"/>
    <property type="project" value="InterPro"/>
</dbReference>
<feature type="domain" description="GGDEF" evidence="4">
    <location>
        <begin position="271"/>
        <end position="408"/>
    </location>
</feature>
<dbReference type="Pfam" id="PF00563">
    <property type="entry name" value="EAL"/>
    <property type="match status" value="1"/>
</dbReference>
<dbReference type="InterPro" id="IPR013767">
    <property type="entry name" value="PAS_fold"/>
</dbReference>
<evidence type="ECO:0000259" key="2">
    <source>
        <dbReference type="PROSITE" id="PS50113"/>
    </source>
</evidence>
<evidence type="ECO:0000313" key="5">
    <source>
        <dbReference type="EMBL" id="MBC3935616.1"/>
    </source>
</evidence>
<dbReference type="PROSITE" id="PS50887">
    <property type="entry name" value="GGDEF"/>
    <property type="match status" value="1"/>
</dbReference>
<dbReference type="NCBIfam" id="TIGR00254">
    <property type="entry name" value="GGDEF"/>
    <property type="match status" value="1"/>
</dbReference>
<dbReference type="InterPro" id="IPR001610">
    <property type="entry name" value="PAC"/>
</dbReference>
<dbReference type="NCBIfam" id="TIGR00229">
    <property type="entry name" value="sensory_box"/>
    <property type="match status" value="1"/>
</dbReference>
<dbReference type="RefSeq" id="WP_186881178.1">
    <property type="nucleotide sequence ID" value="NZ_JACOGG010000008.1"/>
</dbReference>
<comment type="caution">
    <text evidence="5">The sequence shown here is derived from an EMBL/GenBank/DDBJ whole genome shotgun (WGS) entry which is preliminary data.</text>
</comment>
<dbReference type="PROSITE" id="PS50883">
    <property type="entry name" value="EAL"/>
    <property type="match status" value="1"/>
</dbReference>
<dbReference type="Pfam" id="PF00990">
    <property type="entry name" value="GGDEF"/>
    <property type="match status" value="1"/>
</dbReference>
<dbReference type="InterPro" id="IPR035965">
    <property type="entry name" value="PAS-like_dom_sf"/>
</dbReference>
<dbReference type="SMART" id="SM00086">
    <property type="entry name" value="PAC"/>
    <property type="match status" value="1"/>
</dbReference>
<dbReference type="CDD" id="cd01948">
    <property type="entry name" value="EAL"/>
    <property type="match status" value="1"/>
</dbReference>
<dbReference type="InterPro" id="IPR000014">
    <property type="entry name" value="PAS"/>
</dbReference>
<reference evidence="5" key="1">
    <citation type="submission" date="2020-08" db="EMBL/GenBank/DDBJ databases">
        <title>Novel species isolated from subtropical streams in China.</title>
        <authorList>
            <person name="Lu H."/>
        </authorList>
    </citation>
    <scope>NUCLEOTIDE SEQUENCE</scope>
    <source>
        <strain evidence="5">CY7W</strain>
    </source>
</reference>
<dbReference type="InterPro" id="IPR035919">
    <property type="entry name" value="EAL_sf"/>
</dbReference>
<dbReference type="SMART" id="SM00091">
    <property type="entry name" value="PAS"/>
    <property type="match status" value="1"/>
</dbReference>
<dbReference type="SUPFAM" id="SSF55073">
    <property type="entry name" value="Nucleotide cyclase"/>
    <property type="match status" value="1"/>
</dbReference>
<dbReference type="Pfam" id="PF00989">
    <property type="entry name" value="PAS"/>
    <property type="match status" value="1"/>
</dbReference>
<dbReference type="Gene3D" id="3.30.450.20">
    <property type="entry name" value="PAS domain"/>
    <property type="match status" value="1"/>
</dbReference>
<dbReference type="CDD" id="cd00130">
    <property type="entry name" value="PAS"/>
    <property type="match status" value="1"/>
</dbReference>
<protein>
    <submittedName>
        <fullName evidence="5">EAL domain-containing protein</fullName>
    </submittedName>
</protein>
<feature type="domain" description="PAS" evidence="1">
    <location>
        <begin position="122"/>
        <end position="165"/>
    </location>
</feature>
<gene>
    <name evidence="5" type="ORF">H8K47_09595</name>
</gene>
<dbReference type="SMART" id="SM00052">
    <property type="entry name" value="EAL"/>
    <property type="match status" value="1"/>
</dbReference>
<dbReference type="AlphaFoldDB" id="A0A923KZS7"/>
<dbReference type="InterPro" id="IPR001633">
    <property type="entry name" value="EAL_dom"/>
</dbReference>
<proteinExistence type="predicted"/>
<dbReference type="FunFam" id="3.20.20.450:FF:000001">
    <property type="entry name" value="Cyclic di-GMP phosphodiesterase yahA"/>
    <property type="match status" value="1"/>
</dbReference>